<protein>
    <recommendedName>
        <fullName evidence="3">Dymeclin</fullName>
    </recommendedName>
</protein>
<reference evidence="1" key="1">
    <citation type="submission" date="2016-10" db="EMBL/GenBank/DDBJ databases">
        <authorList>
            <person name="Benchimol M."/>
            <person name="Almeida L.G."/>
            <person name="Vasconcelos A.T."/>
            <person name="Perreira-Neves A."/>
            <person name="Rosa I.A."/>
            <person name="Tasca T."/>
            <person name="Bogo M.R."/>
            <person name="de Souza W."/>
        </authorList>
    </citation>
    <scope>NUCLEOTIDE SEQUENCE [LARGE SCALE GENOMIC DNA]</scope>
    <source>
        <strain evidence="1">K</strain>
    </source>
</reference>
<comment type="caution">
    <text evidence="1">The sequence shown here is derived from an EMBL/GenBank/DDBJ whole genome shotgun (WGS) entry which is preliminary data.</text>
</comment>
<organism evidence="1 2">
    <name type="scientific">Tritrichomonas foetus</name>
    <dbReference type="NCBI Taxonomy" id="1144522"/>
    <lineage>
        <taxon>Eukaryota</taxon>
        <taxon>Metamonada</taxon>
        <taxon>Parabasalia</taxon>
        <taxon>Tritrichomonadida</taxon>
        <taxon>Tritrichomonadidae</taxon>
        <taxon>Tritrichomonas</taxon>
    </lineage>
</organism>
<dbReference type="OrthoDB" id="10421649at2759"/>
<keyword evidence="2" id="KW-1185">Reference proteome</keyword>
<dbReference type="AlphaFoldDB" id="A0A1J4K877"/>
<evidence type="ECO:0000313" key="1">
    <source>
        <dbReference type="EMBL" id="OHT07411.1"/>
    </source>
</evidence>
<dbReference type="EMBL" id="MLAK01000697">
    <property type="protein sequence ID" value="OHT07411.1"/>
    <property type="molecule type" value="Genomic_DNA"/>
</dbReference>
<dbReference type="VEuPathDB" id="TrichDB:TRFO_24361"/>
<accession>A0A1J4K877</accession>
<name>A0A1J4K877_9EUKA</name>
<evidence type="ECO:0000313" key="2">
    <source>
        <dbReference type="Proteomes" id="UP000179807"/>
    </source>
</evidence>
<dbReference type="RefSeq" id="XP_068360547.1">
    <property type="nucleotide sequence ID" value="XM_068503707.1"/>
</dbReference>
<evidence type="ECO:0008006" key="3">
    <source>
        <dbReference type="Google" id="ProtNLM"/>
    </source>
</evidence>
<dbReference type="Proteomes" id="UP000179807">
    <property type="component" value="Unassembled WGS sequence"/>
</dbReference>
<gene>
    <name evidence="1" type="ORF">TRFO_24361</name>
</gene>
<dbReference type="GeneID" id="94838411"/>
<proteinExistence type="predicted"/>
<sequence length="531" mass="60344">MGSSQSVELVEPPKILQHLGTFDIVEDSKYWGELFSWKFPKSNMNANNQSNITPTFRDSITQIYSKKPYNFHLAIKMCGLELEKIIKNDHKLDHEIETVTNILYLILPTVISAGCHISVLNQCAKGKIKLGAFLAKNLMTFLHYKDFTIEGENNDSNWYSKSSDIDSIRNLDQNRLLIVEILLLLKTVGVSFREFDTHQLVKSIQNLLSFYLNSPSRRNYFTIRRLLQTSFILMLLLKTAVFSEETIQIYQPIINTADRKNYSEEFNTFLLPMIFNFISIAEKDDSIIDSSNLSLIVNILHICDQLKDISSMSALAMVLSFPSVSISLNTACTSFESDVPVHRGSYADIVIELVSRQSMSMLKTIVLVVVNVIPYASNLSYGSAISIFKLLTVADANKDSNSVKMIVSAIHYTVNRSVRENIPLVILVMKNSKLLMNINREFEGFEECEQLVSFVKNVNQELKQLGPRFRSSELEKFFNDPSCEHFALPVLRPPQIDLDISKEIDHQVKNIAALYAINQIGVKPKTRRGTI</sequence>